<dbReference type="CDD" id="cd11642">
    <property type="entry name" value="SUMT"/>
    <property type="match status" value="1"/>
</dbReference>
<dbReference type="InterPro" id="IPR014777">
    <property type="entry name" value="4pyrrole_Mease_sub1"/>
</dbReference>
<gene>
    <name evidence="20" type="ORF">HK100_011774</name>
</gene>
<evidence type="ECO:0000256" key="4">
    <source>
        <dbReference type="ARBA" id="ARBA00012400"/>
    </source>
</evidence>
<dbReference type="EMBL" id="JADGJH010000077">
    <property type="protein sequence ID" value="KAJ3139369.1"/>
    <property type="molecule type" value="Genomic_DNA"/>
</dbReference>
<dbReference type="InterPro" id="IPR000878">
    <property type="entry name" value="4pyrrol_Mease"/>
</dbReference>
<dbReference type="GO" id="GO:0019354">
    <property type="term" value="P:siroheme biosynthetic process"/>
    <property type="evidence" value="ECO:0007669"/>
    <property type="project" value="InterPro"/>
</dbReference>
<dbReference type="GO" id="GO:0008033">
    <property type="term" value="P:tRNA processing"/>
    <property type="evidence" value="ECO:0007669"/>
    <property type="project" value="UniProtKB-KW"/>
</dbReference>
<dbReference type="Pfam" id="PF00590">
    <property type="entry name" value="TP_methylase"/>
    <property type="match status" value="1"/>
</dbReference>
<keyword evidence="13" id="KW-0627">Porphyrin biosynthesis</keyword>
<dbReference type="GO" id="GO:0005655">
    <property type="term" value="C:nucleolar ribonuclease P complex"/>
    <property type="evidence" value="ECO:0007669"/>
    <property type="project" value="TreeGrafter"/>
</dbReference>
<sequence length="1068" mass="115111">MTSSSAAAAAGKAGLLVSLRLAGKHVLVIGGNSEAASRVSHGLDALATVSLLCPANLITSARLHAFLENDNIAHIDASFVGKESLRRPDNEGNFDVVLGCLETNDVMSRVIAESARDLRIPVNCADVPDLCDFYFVAVVKRGLVQVGVSTNGGGPRLAARLRTLIANALPPRVEASVANMVALRYRIRELPADTTVKARMSWVSKLCDAWSWDDLADMDENDVERLLQAFERAENVPQPKNAPIILLDSSFVVGPVSVPTLNQIRRTPLVKSILLLIDAILSLWIYVITYPVRVVRVVLKNALDAFETEDKVIEFYPSKAMFSVESSAKSPTSTKTAVFSPTPSSPKNNYYKKSATTIATKIQIPALPPTSLNPDTPPKITLLGVGPGNPGLLTIQALQHLHAADVAVVDNLVSPEILALIPSHVRILHVPLKEKGMSDVAQDIANHMCIDAIRSDDGARRVVRVKGGDPFVFGRGGEEVLYFRERGVYDVEVCVGVSSINGVLGSALIPATFKGVSESLLVLTARGESGAWPDVPEYIGGVSKAEGGDADSSDSNGSGNNKKRKVGRTTVIFMPVARMKGLAELMIKKGYPRDLAAAVIEKGTCPGERVVRGTLSTIAEKVLAEKVGSPALLVVGEPMKKDAWLIVAKKRQAKHGHNVQRDQQRHGVGANCVGVGEHGAAGGVDSAVPGRRGGQLDVSRRGGAGPAARLGPGKRPPARGPRAAAGRTNRRQRRAHTDIGVWACVSCFLNLAAAARLLAAARCTALRLLLRRDGRQFAPCRRSKMFFDLNLNGQQLNTTTELETTVETLQKSTVGFKVAAVNTTVSGKNALTQLSEKRIPNKLSAEVSQSEQQPNSFRLLKRLTLILDDSNLSIKMDASNQKLAAFDLLAVTPTTEKAFQHAAQNFDVDIIALDLATKLPFYIKKTTVNAATQRGIYFELNYSQCIRDQTARKNIISNLQQFIRVTNGKNLIISSDAWKALDIRSPHDVINLAQVFGVPDRYARESVSTACHSVLYHAATRRDTMKGIVSVESVDALGEGARWKLGEAPTAEELNADFMAFGDMDEDE</sequence>
<comment type="similarity">
    <text evidence="3">Belongs to the eukaryotic/archaeal RNase P protein component 3 family.</text>
</comment>
<evidence type="ECO:0000256" key="5">
    <source>
        <dbReference type="ARBA" id="ARBA00022573"/>
    </source>
</evidence>
<dbReference type="GO" id="GO:0016829">
    <property type="term" value="F:lyase activity"/>
    <property type="evidence" value="ECO:0007669"/>
    <property type="project" value="UniProtKB-KW"/>
</dbReference>
<comment type="catalytic activity">
    <reaction evidence="15">
        <text>precorrin-2 + NAD(+) = sirohydrochlorin + NADH + 2 H(+)</text>
        <dbReference type="Rhea" id="RHEA:15613"/>
        <dbReference type="ChEBI" id="CHEBI:15378"/>
        <dbReference type="ChEBI" id="CHEBI:57540"/>
        <dbReference type="ChEBI" id="CHEBI:57945"/>
        <dbReference type="ChEBI" id="CHEBI:58351"/>
        <dbReference type="ChEBI" id="CHEBI:58827"/>
        <dbReference type="EC" id="1.3.1.76"/>
    </reaction>
</comment>
<keyword evidence="10" id="KW-0560">Oxidoreductase</keyword>
<accession>A0AAD5T8G1</accession>
<dbReference type="Gene3D" id="3.20.20.140">
    <property type="entry name" value="Metal-dependent hydrolases"/>
    <property type="match status" value="1"/>
</dbReference>
<reference evidence="20" key="1">
    <citation type="submission" date="2020-05" db="EMBL/GenBank/DDBJ databases">
        <title>Phylogenomic resolution of chytrid fungi.</title>
        <authorList>
            <person name="Stajich J.E."/>
            <person name="Amses K."/>
            <person name="Simmons R."/>
            <person name="Seto K."/>
            <person name="Myers J."/>
            <person name="Bonds A."/>
            <person name="Quandt C.A."/>
            <person name="Barry K."/>
            <person name="Liu P."/>
            <person name="Grigoriev I."/>
            <person name="Longcore J.E."/>
            <person name="James T.Y."/>
        </authorList>
    </citation>
    <scope>NUCLEOTIDE SEQUENCE</scope>
    <source>
        <strain evidence="20">JEL0513</strain>
    </source>
</reference>
<evidence type="ECO:0000256" key="14">
    <source>
        <dbReference type="ARBA" id="ARBA00023268"/>
    </source>
</evidence>
<dbReference type="SUPFAM" id="SSF51735">
    <property type="entry name" value="NAD(P)-binding Rossmann-fold domains"/>
    <property type="match status" value="1"/>
</dbReference>
<keyword evidence="11" id="KW-0520">NAD</keyword>
<dbReference type="Gene3D" id="3.30.160.110">
    <property type="entry name" value="Siroheme synthase, domain 2"/>
    <property type="match status" value="1"/>
</dbReference>
<keyword evidence="14" id="KW-0511">Multifunctional enzyme</keyword>
<dbReference type="InterPro" id="IPR035996">
    <property type="entry name" value="4pyrrol_Methylase_sf"/>
</dbReference>
<dbReference type="GO" id="GO:0043115">
    <property type="term" value="F:precorrin-2 dehydrogenase activity"/>
    <property type="evidence" value="ECO:0007669"/>
    <property type="project" value="UniProtKB-EC"/>
</dbReference>
<dbReference type="Pfam" id="PF13241">
    <property type="entry name" value="NAD_binding_7"/>
    <property type="match status" value="1"/>
</dbReference>
<dbReference type="InterPro" id="IPR028162">
    <property type="entry name" value="Met8_C"/>
</dbReference>
<dbReference type="InterPro" id="IPR016195">
    <property type="entry name" value="Pol/histidinol_Pase-like"/>
</dbReference>
<keyword evidence="7" id="KW-0808">Transferase</keyword>
<evidence type="ECO:0000256" key="3">
    <source>
        <dbReference type="ARBA" id="ARBA00007331"/>
    </source>
</evidence>
<evidence type="ECO:0000259" key="17">
    <source>
        <dbReference type="Pfam" id="PF00590"/>
    </source>
</evidence>
<evidence type="ECO:0000256" key="15">
    <source>
        <dbReference type="ARBA" id="ARBA00047561"/>
    </source>
</evidence>
<dbReference type="NCBIfam" id="TIGR01470">
    <property type="entry name" value="cysG_Nterm"/>
    <property type="match status" value="1"/>
</dbReference>
<dbReference type="EC" id="1.3.1.76" evidence="4"/>
<keyword evidence="12" id="KW-0456">Lyase</keyword>
<evidence type="ECO:0000256" key="2">
    <source>
        <dbReference type="ARBA" id="ARBA00005010"/>
    </source>
</evidence>
<dbReference type="Gene3D" id="3.40.1010.10">
    <property type="entry name" value="Cobalt-precorrin-4 Transmethylase, Domain 1"/>
    <property type="match status" value="1"/>
</dbReference>
<dbReference type="GO" id="GO:0003723">
    <property type="term" value="F:RNA binding"/>
    <property type="evidence" value="ECO:0007669"/>
    <property type="project" value="TreeGrafter"/>
</dbReference>
<dbReference type="Gene3D" id="3.30.950.10">
    <property type="entry name" value="Methyltransferase, Cobalt-precorrin-4 Transmethylase, Domain 2"/>
    <property type="match status" value="1"/>
</dbReference>
<keyword evidence="8" id="KW-0949">S-adenosyl-L-methionine</keyword>
<dbReference type="PANTHER" id="PTHR13031:SF0">
    <property type="entry name" value="RIBONUCLEASE P PROTEIN SUBUNIT P30"/>
    <property type="match status" value="1"/>
</dbReference>
<comment type="subcellular location">
    <subcellularLocation>
        <location evidence="1">Nucleus</location>
    </subcellularLocation>
</comment>
<feature type="region of interest" description="Disordered" evidence="16">
    <location>
        <begin position="543"/>
        <end position="564"/>
    </location>
</feature>
<feature type="region of interest" description="Disordered" evidence="16">
    <location>
        <begin position="683"/>
        <end position="732"/>
    </location>
</feature>
<evidence type="ECO:0000256" key="16">
    <source>
        <dbReference type="SAM" id="MobiDB-lite"/>
    </source>
</evidence>
<organism evidence="20 21">
    <name type="scientific">Physocladia obscura</name>
    <dbReference type="NCBI Taxonomy" id="109957"/>
    <lineage>
        <taxon>Eukaryota</taxon>
        <taxon>Fungi</taxon>
        <taxon>Fungi incertae sedis</taxon>
        <taxon>Chytridiomycota</taxon>
        <taxon>Chytridiomycota incertae sedis</taxon>
        <taxon>Chytridiomycetes</taxon>
        <taxon>Chytridiales</taxon>
        <taxon>Chytriomycetaceae</taxon>
        <taxon>Physocladia</taxon>
    </lineage>
</organism>
<dbReference type="InterPro" id="IPR002738">
    <property type="entry name" value="RNase_P_p30"/>
</dbReference>
<dbReference type="Pfam" id="PF14823">
    <property type="entry name" value="Sirohm_synth_C"/>
    <property type="match status" value="1"/>
</dbReference>
<dbReference type="InterPro" id="IPR014776">
    <property type="entry name" value="4pyrrole_Mease_sub2"/>
</dbReference>
<evidence type="ECO:0000256" key="7">
    <source>
        <dbReference type="ARBA" id="ARBA00022679"/>
    </source>
</evidence>
<dbReference type="InterPro" id="IPR028281">
    <property type="entry name" value="Sirohaem_synthase_central"/>
</dbReference>
<dbReference type="Gene3D" id="1.10.3280.10">
    <property type="entry name" value="Siroheme synthase, domain 3"/>
    <property type="match status" value="1"/>
</dbReference>
<evidence type="ECO:0000256" key="13">
    <source>
        <dbReference type="ARBA" id="ARBA00023244"/>
    </source>
</evidence>
<proteinExistence type="inferred from homology"/>
<keyword evidence="5" id="KW-0169">Cobalamin biosynthesis</keyword>
<evidence type="ECO:0000256" key="1">
    <source>
        <dbReference type="ARBA" id="ARBA00004123"/>
    </source>
</evidence>
<dbReference type="GO" id="GO:0032259">
    <property type="term" value="P:methylation"/>
    <property type="evidence" value="ECO:0007669"/>
    <property type="project" value="UniProtKB-KW"/>
</dbReference>
<dbReference type="GO" id="GO:0008168">
    <property type="term" value="F:methyltransferase activity"/>
    <property type="evidence" value="ECO:0007669"/>
    <property type="project" value="UniProtKB-KW"/>
</dbReference>
<protein>
    <recommendedName>
        <fullName evidence="4">precorrin-2 dehydrogenase</fullName>
        <ecNumber evidence="4">1.3.1.76</ecNumber>
    </recommendedName>
</protein>
<evidence type="ECO:0000256" key="12">
    <source>
        <dbReference type="ARBA" id="ARBA00023239"/>
    </source>
</evidence>
<feature type="domain" description="Siroheme synthase central" evidence="19">
    <location>
        <begin position="142"/>
        <end position="167"/>
    </location>
</feature>
<dbReference type="Gene3D" id="3.40.50.720">
    <property type="entry name" value="NAD(P)-binding Rossmann-like Domain"/>
    <property type="match status" value="1"/>
</dbReference>
<name>A0AAD5T8G1_9FUNG</name>
<comment type="caution">
    <text evidence="20">The sequence shown here is derived from an EMBL/GenBank/DDBJ whole genome shotgun (WGS) entry which is preliminary data.</text>
</comment>
<keyword evidence="21" id="KW-1185">Reference proteome</keyword>
<dbReference type="InterPro" id="IPR036291">
    <property type="entry name" value="NAD(P)-bd_dom_sf"/>
</dbReference>
<dbReference type="InterPro" id="IPR006367">
    <property type="entry name" value="Sirohaem_synthase_N"/>
</dbReference>
<dbReference type="Proteomes" id="UP001211907">
    <property type="component" value="Unassembled WGS sequence"/>
</dbReference>
<evidence type="ECO:0000256" key="11">
    <source>
        <dbReference type="ARBA" id="ARBA00023027"/>
    </source>
</evidence>
<dbReference type="InterPro" id="IPR006366">
    <property type="entry name" value="CobA/CysG_C"/>
</dbReference>
<evidence type="ECO:0000259" key="19">
    <source>
        <dbReference type="Pfam" id="PF14824"/>
    </source>
</evidence>
<evidence type="ECO:0000256" key="8">
    <source>
        <dbReference type="ARBA" id="ARBA00022691"/>
    </source>
</evidence>
<keyword evidence="6" id="KW-0489">Methyltransferase</keyword>
<evidence type="ECO:0000256" key="6">
    <source>
        <dbReference type="ARBA" id="ARBA00022603"/>
    </source>
</evidence>
<dbReference type="PANTHER" id="PTHR13031">
    <property type="entry name" value="RIBONUCLEASE P SUBUNIT P30"/>
    <property type="match status" value="1"/>
</dbReference>
<evidence type="ECO:0000313" key="21">
    <source>
        <dbReference type="Proteomes" id="UP001211907"/>
    </source>
</evidence>
<feature type="domain" description="Tetrapyrrole methylase" evidence="17">
    <location>
        <begin position="379"/>
        <end position="618"/>
    </location>
</feature>
<dbReference type="SUPFAM" id="SSF75615">
    <property type="entry name" value="Siroheme synthase middle domains-like"/>
    <property type="match status" value="1"/>
</dbReference>
<dbReference type="Pfam" id="PF01876">
    <property type="entry name" value="RNase_P_p30"/>
    <property type="match status" value="1"/>
</dbReference>
<evidence type="ECO:0000313" key="20">
    <source>
        <dbReference type="EMBL" id="KAJ3139369.1"/>
    </source>
</evidence>
<feature type="domain" description="Siroheme biosynthesis protein Met8 C-terminal" evidence="18">
    <location>
        <begin position="170"/>
        <end position="232"/>
    </location>
</feature>
<dbReference type="Pfam" id="PF14824">
    <property type="entry name" value="Sirohm_synth_M"/>
    <property type="match status" value="1"/>
</dbReference>
<evidence type="ECO:0000256" key="9">
    <source>
        <dbReference type="ARBA" id="ARBA00022694"/>
    </source>
</evidence>
<evidence type="ECO:0000256" key="10">
    <source>
        <dbReference type="ARBA" id="ARBA00023002"/>
    </source>
</evidence>
<comment type="pathway">
    <text evidence="2">Porphyrin-containing compound metabolism; siroheme biosynthesis; sirohydrochlorin from precorrin-2: step 1/1.</text>
</comment>
<keyword evidence="9" id="KW-0819">tRNA processing</keyword>
<dbReference type="SUPFAM" id="SSF53790">
    <property type="entry name" value="Tetrapyrrole methylase"/>
    <property type="match status" value="1"/>
</dbReference>
<dbReference type="SUPFAM" id="SSF89550">
    <property type="entry name" value="PHP domain-like"/>
    <property type="match status" value="1"/>
</dbReference>
<dbReference type="AlphaFoldDB" id="A0AAD5T8G1"/>
<evidence type="ECO:0000259" key="18">
    <source>
        <dbReference type="Pfam" id="PF14823"/>
    </source>
</evidence>